<dbReference type="PANTHER" id="PTHR30055:SF234">
    <property type="entry name" value="HTH-TYPE TRANSCRIPTIONAL REGULATOR BETI"/>
    <property type="match status" value="1"/>
</dbReference>
<evidence type="ECO:0000256" key="4">
    <source>
        <dbReference type="PROSITE-ProRule" id="PRU00335"/>
    </source>
</evidence>
<comment type="caution">
    <text evidence="7">The sequence shown here is derived from an EMBL/GenBank/DDBJ whole genome shotgun (WGS) entry which is preliminary data.</text>
</comment>
<feature type="domain" description="HTH tetR-type" evidence="6">
    <location>
        <begin position="19"/>
        <end position="79"/>
    </location>
</feature>
<dbReference type="SUPFAM" id="SSF46689">
    <property type="entry name" value="Homeodomain-like"/>
    <property type="match status" value="1"/>
</dbReference>
<dbReference type="InterPro" id="IPR041642">
    <property type="entry name" value="KstR_C"/>
</dbReference>
<evidence type="ECO:0000313" key="8">
    <source>
        <dbReference type="Proteomes" id="UP001550628"/>
    </source>
</evidence>
<feature type="compositionally biased region" description="Basic and acidic residues" evidence="5">
    <location>
        <begin position="1"/>
        <end position="11"/>
    </location>
</feature>
<protein>
    <submittedName>
        <fullName evidence="7">TetR family transcriptional regulator</fullName>
    </submittedName>
</protein>
<evidence type="ECO:0000256" key="3">
    <source>
        <dbReference type="ARBA" id="ARBA00023163"/>
    </source>
</evidence>
<name>A0ABV2WI76_9NOCA</name>
<evidence type="ECO:0000256" key="1">
    <source>
        <dbReference type="ARBA" id="ARBA00023015"/>
    </source>
</evidence>
<dbReference type="Pfam" id="PF00440">
    <property type="entry name" value="TetR_N"/>
    <property type="match status" value="1"/>
</dbReference>
<dbReference type="Pfam" id="PF17925">
    <property type="entry name" value="TetR_C_20"/>
    <property type="match status" value="1"/>
</dbReference>
<reference evidence="7 8" key="1">
    <citation type="submission" date="2024-06" db="EMBL/GenBank/DDBJ databases">
        <title>The Natural Products Discovery Center: Release of the First 8490 Sequenced Strains for Exploring Actinobacteria Biosynthetic Diversity.</title>
        <authorList>
            <person name="Kalkreuter E."/>
            <person name="Kautsar S.A."/>
            <person name="Yang D."/>
            <person name="Bader C.D."/>
            <person name="Teijaro C.N."/>
            <person name="Fluegel L."/>
            <person name="Davis C.M."/>
            <person name="Simpson J.R."/>
            <person name="Lauterbach L."/>
            <person name="Steele A.D."/>
            <person name="Gui C."/>
            <person name="Meng S."/>
            <person name="Li G."/>
            <person name="Viehrig K."/>
            <person name="Ye F."/>
            <person name="Su P."/>
            <person name="Kiefer A.F."/>
            <person name="Nichols A."/>
            <person name="Cepeda A.J."/>
            <person name="Yan W."/>
            <person name="Fan B."/>
            <person name="Jiang Y."/>
            <person name="Adhikari A."/>
            <person name="Zheng C.-J."/>
            <person name="Schuster L."/>
            <person name="Cowan T.M."/>
            <person name="Smanski M.J."/>
            <person name="Chevrette M.G."/>
            <person name="De Carvalho L.P.S."/>
            <person name="Shen B."/>
        </authorList>
    </citation>
    <scope>NUCLEOTIDE SEQUENCE [LARGE SCALE GENOMIC DNA]</scope>
    <source>
        <strain evidence="7 8">NPDC019708</strain>
    </source>
</reference>
<gene>
    <name evidence="7" type="ORF">ABZ510_01885</name>
</gene>
<evidence type="ECO:0000259" key="6">
    <source>
        <dbReference type="PROSITE" id="PS50977"/>
    </source>
</evidence>
<dbReference type="Proteomes" id="UP001550628">
    <property type="component" value="Unassembled WGS sequence"/>
</dbReference>
<proteinExistence type="predicted"/>
<evidence type="ECO:0000313" key="7">
    <source>
        <dbReference type="EMBL" id="MEU1950588.1"/>
    </source>
</evidence>
<accession>A0ABV2WI76</accession>
<keyword evidence="1" id="KW-0805">Transcription regulation</keyword>
<dbReference type="EMBL" id="JBEYBF010000001">
    <property type="protein sequence ID" value="MEU1950588.1"/>
    <property type="molecule type" value="Genomic_DNA"/>
</dbReference>
<evidence type="ECO:0000256" key="5">
    <source>
        <dbReference type="SAM" id="MobiDB-lite"/>
    </source>
</evidence>
<evidence type="ECO:0000256" key="2">
    <source>
        <dbReference type="ARBA" id="ARBA00023125"/>
    </source>
</evidence>
<dbReference type="RefSeq" id="WP_030519055.1">
    <property type="nucleotide sequence ID" value="NZ_JBEXYG010000004.1"/>
</dbReference>
<keyword evidence="8" id="KW-1185">Reference proteome</keyword>
<feature type="region of interest" description="Disordered" evidence="5">
    <location>
        <begin position="1"/>
        <end position="20"/>
    </location>
</feature>
<dbReference type="PROSITE" id="PS50977">
    <property type="entry name" value="HTH_TETR_2"/>
    <property type="match status" value="1"/>
</dbReference>
<dbReference type="InterPro" id="IPR009057">
    <property type="entry name" value="Homeodomain-like_sf"/>
</dbReference>
<dbReference type="InterPro" id="IPR050109">
    <property type="entry name" value="HTH-type_TetR-like_transc_reg"/>
</dbReference>
<organism evidence="7 8">
    <name type="scientific">Nocardia rhamnosiphila</name>
    <dbReference type="NCBI Taxonomy" id="426716"/>
    <lineage>
        <taxon>Bacteria</taxon>
        <taxon>Bacillati</taxon>
        <taxon>Actinomycetota</taxon>
        <taxon>Actinomycetes</taxon>
        <taxon>Mycobacteriales</taxon>
        <taxon>Nocardiaceae</taxon>
        <taxon>Nocardia</taxon>
    </lineage>
</organism>
<sequence>MPRIAEPREPGRPTTTPQRERRRAILRAAARLGAEQGLEHVQMSDIAAAAGVALGTLYRYYPSKHHLYSGVLESAVADLPVPEAVPGDPVGAVADLLESAVTGLLRRPLLGRAMLVSANAVRSAGPVAVDTTLRDRILAAAGIGAADEADQQLARLAEQCAYGILTWATAGQLSAEQAVADMRRAATLLLEPWASRGPAG</sequence>
<keyword evidence="2 4" id="KW-0238">DNA-binding</keyword>
<dbReference type="PRINTS" id="PR00455">
    <property type="entry name" value="HTHTETR"/>
</dbReference>
<dbReference type="Gene3D" id="1.10.357.10">
    <property type="entry name" value="Tetracycline Repressor, domain 2"/>
    <property type="match status" value="1"/>
</dbReference>
<dbReference type="PANTHER" id="PTHR30055">
    <property type="entry name" value="HTH-TYPE TRANSCRIPTIONAL REGULATOR RUTR"/>
    <property type="match status" value="1"/>
</dbReference>
<dbReference type="GeneID" id="96243125"/>
<feature type="DNA-binding region" description="H-T-H motif" evidence="4">
    <location>
        <begin position="42"/>
        <end position="61"/>
    </location>
</feature>
<keyword evidence="3" id="KW-0804">Transcription</keyword>
<dbReference type="InterPro" id="IPR001647">
    <property type="entry name" value="HTH_TetR"/>
</dbReference>